<keyword evidence="1" id="KW-0812">Transmembrane</keyword>
<reference evidence="2 3" key="1">
    <citation type="journal article" date="2015" name="Genome Biol.">
        <title>Comparative genomics of Steinernema reveals deeply conserved gene regulatory networks.</title>
        <authorList>
            <person name="Dillman A.R."/>
            <person name="Macchietto M."/>
            <person name="Porter C.F."/>
            <person name="Rogers A."/>
            <person name="Williams B."/>
            <person name="Antoshechkin I."/>
            <person name="Lee M.M."/>
            <person name="Goodwin Z."/>
            <person name="Lu X."/>
            <person name="Lewis E.E."/>
            <person name="Goodrich-Blair H."/>
            <person name="Stock S.P."/>
            <person name="Adams B.J."/>
            <person name="Sternberg P.W."/>
            <person name="Mortazavi A."/>
        </authorList>
    </citation>
    <scope>NUCLEOTIDE SEQUENCE [LARGE SCALE GENOMIC DNA]</scope>
    <source>
        <strain evidence="2 3">ALL</strain>
    </source>
</reference>
<keyword evidence="1" id="KW-1133">Transmembrane helix</keyword>
<sequence>MNNPNNVIPQLSSNTAAHITLVVIAIVILAKCLFITIALCKIKHLKIPDVEEGCKGRPLIGDEKTTDTI</sequence>
<name>A0A4U5MUP7_STECR</name>
<comment type="caution">
    <text evidence="2">The sequence shown here is derived from an EMBL/GenBank/DDBJ whole genome shotgun (WGS) entry which is preliminary data.</text>
</comment>
<evidence type="ECO:0000313" key="3">
    <source>
        <dbReference type="Proteomes" id="UP000298663"/>
    </source>
</evidence>
<dbReference type="EMBL" id="AZBU02000006">
    <property type="protein sequence ID" value="TKR73529.1"/>
    <property type="molecule type" value="Genomic_DNA"/>
</dbReference>
<organism evidence="2 3">
    <name type="scientific">Steinernema carpocapsae</name>
    <name type="common">Entomopathogenic nematode</name>
    <dbReference type="NCBI Taxonomy" id="34508"/>
    <lineage>
        <taxon>Eukaryota</taxon>
        <taxon>Metazoa</taxon>
        <taxon>Ecdysozoa</taxon>
        <taxon>Nematoda</taxon>
        <taxon>Chromadorea</taxon>
        <taxon>Rhabditida</taxon>
        <taxon>Tylenchina</taxon>
        <taxon>Panagrolaimomorpha</taxon>
        <taxon>Strongyloidoidea</taxon>
        <taxon>Steinernematidae</taxon>
        <taxon>Steinernema</taxon>
    </lineage>
</organism>
<accession>A0A4U5MUP7</accession>
<protein>
    <submittedName>
        <fullName evidence="2">Uncharacterized protein</fullName>
    </submittedName>
</protein>
<proteinExistence type="predicted"/>
<evidence type="ECO:0000313" key="2">
    <source>
        <dbReference type="EMBL" id="TKR73529.1"/>
    </source>
</evidence>
<evidence type="ECO:0000256" key="1">
    <source>
        <dbReference type="SAM" id="Phobius"/>
    </source>
</evidence>
<keyword evidence="3" id="KW-1185">Reference proteome</keyword>
<reference evidence="2 3" key="2">
    <citation type="journal article" date="2019" name="G3 (Bethesda)">
        <title>Hybrid Assembly of the Genome of the Entomopathogenic Nematode Steinernema carpocapsae Identifies the X-Chromosome.</title>
        <authorList>
            <person name="Serra L."/>
            <person name="Macchietto M."/>
            <person name="Macias-Munoz A."/>
            <person name="McGill C.J."/>
            <person name="Rodriguez I.M."/>
            <person name="Rodriguez B."/>
            <person name="Murad R."/>
            <person name="Mortazavi A."/>
        </authorList>
    </citation>
    <scope>NUCLEOTIDE SEQUENCE [LARGE SCALE GENOMIC DNA]</scope>
    <source>
        <strain evidence="2 3">ALL</strain>
    </source>
</reference>
<keyword evidence="1" id="KW-0472">Membrane</keyword>
<feature type="transmembrane region" description="Helical" evidence="1">
    <location>
        <begin position="16"/>
        <end position="39"/>
    </location>
</feature>
<dbReference type="AlphaFoldDB" id="A0A4U5MUP7"/>
<gene>
    <name evidence="2" type="ORF">L596_020829</name>
</gene>
<dbReference type="Proteomes" id="UP000298663">
    <property type="component" value="Unassembled WGS sequence"/>
</dbReference>